<proteinExistence type="predicted"/>
<dbReference type="AlphaFoldDB" id="A0A2M9H711"/>
<dbReference type="Proteomes" id="UP000229095">
    <property type="component" value="Unassembled WGS sequence"/>
</dbReference>
<accession>A0A2M9H711</accession>
<keyword evidence="3" id="KW-1185">Reference proteome</keyword>
<name>A0A2M9H711_9BIFI</name>
<dbReference type="EMBL" id="PEBI01000004">
    <property type="protein sequence ID" value="PJM72576.1"/>
    <property type="molecule type" value="Genomic_DNA"/>
</dbReference>
<reference evidence="2 3" key="1">
    <citation type="submission" date="2017-10" db="EMBL/GenBank/DDBJ databases">
        <title>Draft genome sequences of strains TRE 1, TRE 9, TRE H and TRI 7, isolated from tamarins, belonging to four potential novel Bifidobacterium species.</title>
        <authorList>
            <person name="Mattarelli P."/>
            <person name="Modesto M."/>
            <person name="Puglisi E."/>
            <person name="Morelli L."/>
            <person name="Spezio C."/>
            <person name="Bonetti A."/>
            <person name="Sandri C."/>
        </authorList>
    </citation>
    <scope>NUCLEOTIDE SEQUENCE [LARGE SCALE GENOMIC DNA]</scope>
    <source>
        <strain evidence="3">TRE1</strain>
    </source>
</reference>
<protein>
    <submittedName>
        <fullName evidence="2">DUF4192 domain-containing protein</fullName>
    </submittedName>
</protein>
<evidence type="ECO:0000313" key="2">
    <source>
        <dbReference type="EMBL" id="PJM72576.1"/>
    </source>
</evidence>
<organism evidence="2 3">
    <name type="scientific">Bifidobacterium primatium</name>
    <dbReference type="NCBI Taxonomy" id="2045438"/>
    <lineage>
        <taxon>Bacteria</taxon>
        <taxon>Bacillati</taxon>
        <taxon>Actinomycetota</taxon>
        <taxon>Actinomycetes</taxon>
        <taxon>Bifidobacteriales</taxon>
        <taxon>Bifidobacteriaceae</taxon>
        <taxon>Bifidobacterium</taxon>
    </lineage>
</organism>
<gene>
    <name evidence="2" type="ORF">CS006_08340</name>
</gene>
<sequence>MADDNMVDGNTTDGDMTDINDVGLHPLTGPYAREEDLCELRIAPERMDGVRDSFRRRRRAEGPSEADGEWARGLIGSWTSRLSGETDELDSHMVVGLCVGMSETLSMRDAVLLAVMGPVDERRLVELVAKPRDPHSVGLVYDTLTTGFEDESAIPDPVRCQRGIDALAHMVCRVPVPYCVQPLAVLSFVLWWVGRDEQSLACALHALSLDEQCMLAAIVAGAIGREVRPAWRERRDRE</sequence>
<feature type="region of interest" description="Disordered" evidence="1">
    <location>
        <begin position="1"/>
        <end position="21"/>
    </location>
</feature>
<evidence type="ECO:0000256" key="1">
    <source>
        <dbReference type="SAM" id="MobiDB-lite"/>
    </source>
</evidence>
<evidence type="ECO:0000313" key="3">
    <source>
        <dbReference type="Proteomes" id="UP000229095"/>
    </source>
</evidence>
<comment type="caution">
    <text evidence="2">The sequence shown here is derived from an EMBL/GenBank/DDBJ whole genome shotgun (WGS) entry which is preliminary data.</text>
</comment>